<name>A9FUA2_SORC5</name>
<evidence type="ECO:0000313" key="2">
    <source>
        <dbReference type="EMBL" id="CAN98612.1"/>
    </source>
</evidence>
<organism evidence="2 3">
    <name type="scientific">Sorangium cellulosum (strain So ce56)</name>
    <name type="common">Polyangium cellulosum (strain So ce56)</name>
    <dbReference type="NCBI Taxonomy" id="448385"/>
    <lineage>
        <taxon>Bacteria</taxon>
        <taxon>Pseudomonadati</taxon>
        <taxon>Myxococcota</taxon>
        <taxon>Polyangia</taxon>
        <taxon>Polyangiales</taxon>
        <taxon>Polyangiaceae</taxon>
        <taxon>Sorangium</taxon>
    </lineage>
</organism>
<dbReference type="HOGENOM" id="CLU_560079_0_0_7"/>
<feature type="chain" id="PRO_5002738771" description="Secreted protein" evidence="1">
    <location>
        <begin position="20"/>
        <end position="487"/>
    </location>
</feature>
<dbReference type="OrthoDB" id="5527962at2"/>
<dbReference type="EMBL" id="AM746676">
    <property type="protein sequence ID" value="CAN98612.1"/>
    <property type="molecule type" value="Genomic_DNA"/>
</dbReference>
<dbReference type="PROSITE" id="PS51257">
    <property type="entry name" value="PROKAR_LIPOPROTEIN"/>
    <property type="match status" value="1"/>
</dbReference>
<keyword evidence="1" id="KW-0732">Signal</keyword>
<dbReference type="KEGG" id="scl:sce8442"/>
<evidence type="ECO:0000313" key="3">
    <source>
        <dbReference type="Proteomes" id="UP000002139"/>
    </source>
</evidence>
<feature type="signal peptide" evidence="1">
    <location>
        <begin position="1"/>
        <end position="19"/>
    </location>
</feature>
<dbReference type="BioCyc" id="SCEL448385:SCE_RS43240-MONOMER"/>
<dbReference type="Proteomes" id="UP000002139">
    <property type="component" value="Chromosome"/>
</dbReference>
<sequence length="487" mass="51199">MRCGTWLALLALPALTACSAVPDEPSGALSVEEPPAASGTAAACSALAPAGPVLSLAQPGTDLLDPQWVLGAKDAPVYLYASSATPTGGRVVQRVTLDPWSAQPPAFSEPALALDAKHQTIPGEAFAVAQLYPLDDDDNFESVVVYRERYTTPFPDPLPPGGFFRTARAWSEGSEPFSSWSQHIGTYYGERIVSFRSSGAEQLAITEVHEPGPRYSMVGGTVSEGVGHSMFGMHLGCATTPIAVDAARWTRVDEEDTGWVLHYWLIGAAVGAPAEWKFGWNPCDVKYPGVGAATTIYLGRYSTDGIGIGLNGGAMASKEAIHEAAPVARLRMAPRPDGAWLAWTLAPLEDAPSALRVARMTPAGEVALPPITVPSCSTPVAESLAAEQVDGDLVVAVVETNTRGQDRIVLRRLDAEGTLISMTTLFPGGKVEGSLSMLAQRGRGLLIAWAERPSSSSASQLRAVRLGCAEGSSAAPPVCKTEEVIPQ</sequence>
<keyword evidence="3" id="KW-1185">Reference proteome</keyword>
<protein>
    <recommendedName>
        <fullName evidence="4">Secreted protein</fullName>
    </recommendedName>
</protein>
<reference evidence="2 3" key="1">
    <citation type="journal article" date="2007" name="Nat. Biotechnol.">
        <title>Complete genome sequence of the myxobacterium Sorangium cellulosum.</title>
        <authorList>
            <person name="Schneiker S."/>
            <person name="Perlova O."/>
            <person name="Kaiser O."/>
            <person name="Gerth K."/>
            <person name="Alici A."/>
            <person name="Altmeyer M.O."/>
            <person name="Bartels D."/>
            <person name="Bekel T."/>
            <person name="Beyer S."/>
            <person name="Bode E."/>
            <person name="Bode H.B."/>
            <person name="Bolten C.J."/>
            <person name="Choudhuri J.V."/>
            <person name="Doss S."/>
            <person name="Elnakady Y.A."/>
            <person name="Frank B."/>
            <person name="Gaigalat L."/>
            <person name="Goesmann A."/>
            <person name="Groeger C."/>
            <person name="Gross F."/>
            <person name="Jelsbak L."/>
            <person name="Jelsbak L."/>
            <person name="Kalinowski J."/>
            <person name="Kegler C."/>
            <person name="Knauber T."/>
            <person name="Konietzny S."/>
            <person name="Kopp M."/>
            <person name="Krause L."/>
            <person name="Krug D."/>
            <person name="Linke B."/>
            <person name="Mahmud T."/>
            <person name="Martinez-Arias R."/>
            <person name="McHardy A.C."/>
            <person name="Merai M."/>
            <person name="Meyer F."/>
            <person name="Mormann S."/>
            <person name="Munoz-Dorado J."/>
            <person name="Perez J."/>
            <person name="Pradella S."/>
            <person name="Rachid S."/>
            <person name="Raddatz G."/>
            <person name="Rosenau F."/>
            <person name="Rueckert C."/>
            <person name="Sasse F."/>
            <person name="Scharfe M."/>
            <person name="Schuster S.C."/>
            <person name="Suen G."/>
            <person name="Treuner-Lange A."/>
            <person name="Velicer G.J."/>
            <person name="Vorholter F.-J."/>
            <person name="Weissman K.J."/>
            <person name="Welch R.D."/>
            <person name="Wenzel S.C."/>
            <person name="Whitworth D.E."/>
            <person name="Wilhelm S."/>
            <person name="Wittmann C."/>
            <person name="Bloecker H."/>
            <person name="Puehler A."/>
            <person name="Mueller R."/>
        </authorList>
    </citation>
    <scope>NUCLEOTIDE SEQUENCE [LARGE SCALE GENOMIC DNA]</scope>
    <source>
        <strain evidence="3">So ce56</strain>
    </source>
</reference>
<accession>A9FUA2</accession>
<proteinExistence type="predicted"/>
<evidence type="ECO:0000256" key="1">
    <source>
        <dbReference type="SAM" id="SignalP"/>
    </source>
</evidence>
<gene>
    <name evidence="2" type="ordered locus">sce8442</name>
</gene>
<evidence type="ECO:0008006" key="4">
    <source>
        <dbReference type="Google" id="ProtNLM"/>
    </source>
</evidence>
<dbReference type="AlphaFoldDB" id="A9FUA2"/>
<dbReference type="STRING" id="448385.sce8442"/>
<dbReference type="RefSeq" id="WP_012241051.1">
    <property type="nucleotide sequence ID" value="NC_010162.1"/>
</dbReference>